<feature type="region of interest" description="Disordered" evidence="1">
    <location>
        <begin position="57"/>
        <end position="82"/>
    </location>
</feature>
<sequence length="374" mass="40438">MDWQETLERAIPHPPPTRSDPAALVADGKKLVRRRRLAVVAGTVAAVAAVVGIGTVVPSRDSATPNPPIATQSTAEDEWPPEADIPLSDLAPVAYDHGTGEVTLHRGWKETDQVGPLDSGNALAVAATKGNRTVYVHFMNPTEISYADASRTSATSLRAWVDDVRAHHLSATWNAGGNLRVKQNGWEIVREIPNPLGYAAPWDSVGAIVEREGVEQWILYSGNRPKDGGESSGLDAVYAIPGQTIEEWLAVQVATDRKDYRPGNVDFSIEPTEAVAFGSGSEVVSTEDRVKIVEQVDDPDIGHSFATGTSRTAAARITVGSKERYVLVREKDGVTQAYSFSVLPAPRAEDRRPLTLDEFAEMVDRRMTPGSGLW</sequence>
<evidence type="ECO:0000313" key="3">
    <source>
        <dbReference type="EMBL" id="NYI79679.1"/>
    </source>
</evidence>
<evidence type="ECO:0000256" key="2">
    <source>
        <dbReference type="SAM" id="Phobius"/>
    </source>
</evidence>
<dbReference type="EMBL" id="JACBZR010000001">
    <property type="protein sequence ID" value="NYI79679.1"/>
    <property type="molecule type" value="Genomic_DNA"/>
</dbReference>
<keyword evidence="4" id="KW-1185">Reference proteome</keyword>
<protein>
    <submittedName>
        <fullName evidence="3">Uncharacterized protein</fullName>
    </submittedName>
</protein>
<feature type="region of interest" description="Disordered" evidence="1">
    <location>
        <begin position="1"/>
        <end position="22"/>
    </location>
</feature>
<reference evidence="3 4" key="1">
    <citation type="submission" date="2020-07" db="EMBL/GenBank/DDBJ databases">
        <title>Sequencing the genomes of 1000 actinobacteria strains.</title>
        <authorList>
            <person name="Klenk H.-P."/>
        </authorList>
    </citation>
    <scope>NUCLEOTIDE SEQUENCE [LARGE SCALE GENOMIC DNA]</scope>
    <source>
        <strain evidence="3 4">DSM 26487</strain>
    </source>
</reference>
<feature type="compositionally biased region" description="Basic and acidic residues" evidence="1">
    <location>
        <begin position="1"/>
        <end position="11"/>
    </location>
</feature>
<organism evidence="3 4">
    <name type="scientific">Nocardioides panzhihuensis</name>
    <dbReference type="NCBI Taxonomy" id="860243"/>
    <lineage>
        <taxon>Bacteria</taxon>
        <taxon>Bacillati</taxon>
        <taxon>Actinomycetota</taxon>
        <taxon>Actinomycetes</taxon>
        <taxon>Propionibacteriales</taxon>
        <taxon>Nocardioidaceae</taxon>
        <taxon>Nocardioides</taxon>
    </lineage>
</organism>
<feature type="compositionally biased region" description="Polar residues" evidence="1">
    <location>
        <begin position="61"/>
        <end position="74"/>
    </location>
</feature>
<gene>
    <name evidence="3" type="ORF">BJ988_004327</name>
</gene>
<feature type="transmembrane region" description="Helical" evidence="2">
    <location>
        <begin position="37"/>
        <end position="57"/>
    </location>
</feature>
<accession>A0A7Z0DQ16</accession>
<evidence type="ECO:0000313" key="4">
    <source>
        <dbReference type="Proteomes" id="UP000564496"/>
    </source>
</evidence>
<evidence type="ECO:0000256" key="1">
    <source>
        <dbReference type="SAM" id="MobiDB-lite"/>
    </source>
</evidence>
<dbReference type="RefSeq" id="WP_179659957.1">
    <property type="nucleotide sequence ID" value="NZ_JACBZR010000001.1"/>
</dbReference>
<keyword evidence="2" id="KW-0812">Transmembrane</keyword>
<comment type="caution">
    <text evidence="3">The sequence shown here is derived from an EMBL/GenBank/DDBJ whole genome shotgun (WGS) entry which is preliminary data.</text>
</comment>
<dbReference type="AlphaFoldDB" id="A0A7Z0DQ16"/>
<proteinExistence type="predicted"/>
<name>A0A7Z0DQ16_9ACTN</name>
<keyword evidence="2" id="KW-1133">Transmembrane helix</keyword>
<dbReference type="Proteomes" id="UP000564496">
    <property type="component" value="Unassembled WGS sequence"/>
</dbReference>
<keyword evidence="2" id="KW-0472">Membrane</keyword>